<evidence type="ECO:0000256" key="2">
    <source>
        <dbReference type="ARBA" id="ARBA00022898"/>
    </source>
</evidence>
<comment type="cofactor">
    <cofactor evidence="1 4">
        <name>pyridoxal 5'-phosphate</name>
        <dbReference type="ChEBI" id="CHEBI:597326"/>
    </cofactor>
</comment>
<dbReference type="Proteomes" id="UP000003011">
    <property type="component" value="Unassembled WGS sequence"/>
</dbReference>
<organism evidence="6 7">
    <name type="scientific">Johnsonella ignava ATCC 51276</name>
    <dbReference type="NCBI Taxonomy" id="679200"/>
    <lineage>
        <taxon>Bacteria</taxon>
        <taxon>Bacillati</taxon>
        <taxon>Bacillota</taxon>
        <taxon>Clostridia</taxon>
        <taxon>Lachnospirales</taxon>
        <taxon>Lachnospiraceae</taxon>
        <taxon>Johnsonella</taxon>
    </lineage>
</organism>
<evidence type="ECO:0000256" key="4">
    <source>
        <dbReference type="RuleBase" id="RU004504"/>
    </source>
</evidence>
<evidence type="ECO:0000259" key="5">
    <source>
        <dbReference type="Pfam" id="PF00266"/>
    </source>
</evidence>
<name>G5GGU0_9FIRM</name>
<dbReference type="OrthoDB" id="9804366at2"/>
<evidence type="ECO:0000256" key="1">
    <source>
        <dbReference type="ARBA" id="ARBA00001933"/>
    </source>
</evidence>
<evidence type="ECO:0000313" key="7">
    <source>
        <dbReference type="Proteomes" id="UP000003011"/>
    </source>
</evidence>
<dbReference type="eggNOG" id="COG0520">
    <property type="taxonomic scope" value="Bacteria"/>
</dbReference>
<comment type="caution">
    <text evidence="6">The sequence shown here is derived from an EMBL/GenBank/DDBJ whole genome shotgun (WGS) entry which is preliminary data.</text>
</comment>
<dbReference type="PATRIC" id="fig|679200.3.peg.822"/>
<dbReference type="InterPro" id="IPR015421">
    <property type="entry name" value="PyrdxlP-dep_Trfase_major"/>
</dbReference>
<dbReference type="SUPFAM" id="SSF53383">
    <property type="entry name" value="PLP-dependent transferases"/>
    <property type="match status" value="1"/>
</dbReference>
<feature type="domain" description="Aminotransferase class V" evidence="5">
    <location>
        <begin position="339"/>
        <end position="407"/>
    </location>
</feature>
<dbReference type="Gene3D" id="3.90.1150.10">
    <property type="entry name" value="Aspartate Aminotransferase, domain 1"/>
    <property type="match status" value="1"/>
</dbReference>
<dbReference type="PANTHER" id="PTHR43586:SF4">
    <property type="entry name" value="ISOPENICILLIN N EPIMERASE"/>
    <property type="match status" value="1"/>
</dbReference>
<dbReference type="GO" id="GO:0003824">
    <property type="term" value="F:catalytic activity"/>
    <property type="evidence" value="ECO:0007669"/>
    <property type="project" value="UniProtKB-ARBA"/>
</dbReference>
<comment type="similarity">
    <text evidence="3">Belongs to the class-V pyridoxal-phosphate-dependent aminotransferase family.</text>
</comment>
<dbReference type="InterPro" id="IPR000192">
    <property type="entry name" value="Aminotrans_V_dom"/>
</dbReference>
<keyword evidence="2" id="KW-0663">Pyridoxal phosphate</keyword>
<dbReference type="RefSeq" id="WP_005539983.1">
    <property type="nucleotide sequence ID" value="NZ_JH378830.1"/>
</dbReference>
<dbReference type="EMBL" id="ACZL01000014">
    <property type="protein sequence ID" value="EHI55998.1"/>
    <property type="molecule type" value="Genomic_DNA"/>
</dbReference>
<accession>G5GGU0</accession>
<proteinExistence type="inferred from homology"/>
<dbReference type="PROSITE" id="PS00595">
    <property type="entry name" value="AA_TRANSFER_CLASS_5"/>
    <property type="match status" value="1"/>
</dbReference>
<protein>
    <recommendedName>
        <fullName evidence="5">Aminotransferase class V domain-containing protein</fullName>
    </recommendedName>
</protein>
<evidence type="ECO:0000256" key="3">
    <source>
        <dbReference type="RuleBase" id="RU004075"/>
    </source>
</evidence>
<dbReference type="Gene3D" id="3.40.640.10">
    <property type="entry name" value="Type I PLP-dependent aspartate aminotransferase-like (Major domain)"/>
    <property type="match status" value="1"/>
</dbReference>
<dbReference type="AlphaFoldDB" id="G5GGU0"/>
<dbReference type="STRING" id="679200.HMPREF9333_00780"/>
<keyword evidence="7" id="KW-1185">Reference proteome</keyword>
<dbReference type="PANTHER" id="PTHR43586">
    <property type="entry name" value="CYSTEINE DESULFURASE"/>
    <property type="match status" value="1"/>
</dbReference>
<sequence>MINFDQASSSFPKAPNLPEAVAEFIRTGASNINRGSLNISYEASQLVYKTREYLLDYFGAKNKQVVFTKNVTESLNLILKGYLKNGDHIIISGLEHNAVMRPLKALEKSNISYSIIPSDEQGSINADCIPALIKPDTKAILTTAASNVAGNILPLRQIGKVARLNHIPYFVDAAQLAGFLPLNMDVLGIDLLAITGHKSLLGPHGIGAVILSDEIGKKIEPLIYGGTGSVSDKFDMPESLPDKFEAGTQNLIGIAGLLASMRWLKENHIQVLKNEIALTNRFITGINELSLKYPIKLIGLNLEQSGYLIDIEEVECGLNFENLKKNYHLLEDRELLIEKIHRTPVVSVYSDEIDIASLSFYLESEGKIATRVGMQCSPLAHTSLKTFPKGTLRFSFGYNETIKDVDYCLKLIKEFFSEE</sequence>
<reference evidence="6 7" key="1">
    <citation type="submission" date="2011-08" db="EMBL/GenBank/DDBJ databases">
        <title>The Genome Sequence of Johnsonella ignava ATCC 51276.</title>
        <authorList>
            <consortium name="The Broad Institute Genome Sequencing Platform"/>
            <person name="Earl A."/>
            <person name="Ward D."/>
            <person name="Feldgarden M."/>
            <person name="Gevers D."/>
            <person name="Izard J."/>
            <person name="Blanton J.M."/>
            <person name="Baranova O.V."/>
            <person name="Dewhirst F.E."/>
            <person name="Young S.K."/>
            <person name="Zeng Q."/>
            <person name="Gargeya S."/>
            <person name="Fitzgerald M."/>
            <person name="Haas B."/>
            <person name="Abouelleil A."/>
            <person name="Alvarado L."/>
            <person name="Arachchi H.M."/>
            <person name="Berlin A."/>
            <person name="Brown A."/>
            <person name="Chapman S.B."/>
            <person name="Chen Z."/>
            <person name="Dunbar C."/>
            <person name="Freedman E."/>
            <person name="Gearin G."/>
            <person name="Gellesch M."/>
            <person name="Goldberg J."/>
            <person name="Griggs A."/>
            <person name="Gujja S."/>
            <person name="Heiman D."/>
            <person name="Howarth C."/>
            <person name="Larson L."/>
            <person name="Lui A."/>
            <person name="MacDonald P.J.P."/>
            <person name="Montmayeur A."/>
            <person name="Murphy C."/>
            <person name="Neiman D."/>
            <person name="Pearson M."/>
            <person name="Priest M."/>
            <person name="Roberts A."/>
            <person name="Saif S."/>
            <person name="Shea T."/>
            <person name="Shenoy N."/>
            <person name="Sisk P."/>
            <person name="Stolte C."/>
            <person name="Sykes S."/>
            <person name="Wortman J."/>
            <person name="Nusbaum C."/>
            <person name="Birren B."/>
        </authorList>
    </citation>
    <scope>NUCLEOTIDE SEQUENCE [LARGE SCALE GENOMIC DNA]</scope>
    <source>
        <strain evidence="6 7">ATCC 51276</strain>
    </source>
</reference>
<evidence type="ECO:0000313" key="6">
    <source>
        <dbReference type="EMBL" id="EHI55998.1"/>
    </source>
</evidence>
<dbReference type="Pfam" id="PF00266">
    <property type="entry name" value="Aminotran_5"/>
    <property type="match status" value="2"/>
</dbReference>
<feature type="domain" description="Aminotransferase class V" evidence="5">
    <location>
        <begin position="4"/>
        <end position="289"/>
    </location>
</feature>
<dbReference type="InterPro" id="IPR020578">
    <property type="entry name" value="Aminotrans_V_PyrdxlP_BS"/>
</dbReference>
<dbReference type="HOGENOM" id="CLU_003433_2_4_9"/>
<gene>
    <name evidence="6" type="ORF">HMPREF9333_00780</name>
</gene>
<dbReference type="InterPro" id="IPR015424">
    <property type="entry name" value="PyrdxlP-dep_Trfase"/>
</dbReference>
<dbReference type="InterPro" id="IPR015422">
    <property type="entry name" value="PyrdxlP-dep_Trfase_small"/>
</dbReference>